<evidence type="ECO:0000313" key="3">
    <source>
        <dbReference type="Proteomes" id="UP000529417"/>
    </source>
</evidence>
<name>A0A7Z0I254_9RHOB</name>
<keyword evidence="3" id="KW-1185">Reference proteome</keyword>
<gene>
    <name evidence="2" type="ORF">HUK65_15745</name>
</gene>
<dbReference type="RefSeq" id="WP_179907234.1">
    <property type="nucleotide sequence ID" value="NZ_JACBXS010000045.1"/>
</dbReference>
<evidence type="ECO:0000259" key="1">
    <source>
        <dbReference type="PROSITE" id="PS51233"/>
    </source>
</evidence>
<dbReference type="InterPro" id="IPR001846">
    <property type="entry name" value="VWF_type-D"/>
</dbReference>
<dbReference type="Proteomes" id="UP000529417">
    <property type="component" value="Unassembled WGS sequence"/>
</dbReference>
<dbReference type="PANTHER" id="PTHR13802:SF59">
    <property type="entry name" value="SUSHI DOMAIN-CONTAINING PROTEIN 2"/>
    <property type="match status" value="1"/>
</dbReference>
<dbReference type="PROSITE" id="PS51233">
    <property type="entry name" value="VWFD"/>
    <property type="match status" value="1"/>
</dbReference>
<dbReference type="InterPro" id="IPR051495">
    <property type="entry name" value="Epithelial_Barrier/Signaling"/>
</dbReference>
<organism evidence="2 3">
    <name type="scientific">Rhabdonatronobacter sediminivivens</name>
    <dbReference type="NCBI Taxonomy" id="2743469"/>
    <lineage>
        <taxon>Bacteria</taxon>
        <taxon>Pseudomonadati</taxon>
        <taxon>Pseudomonadota</taxon>
        <taxon>Alphaproteobacteria</taxon>
        <taxon>Rhodobacterales</taxon>
        <taxon>Paracoccaceae</taxon>
        <taxon>Rhabdonatronobacter</taxon>
    </lineage>
</organism>
<protein>
    <submittedName>
        <fullName evidence="2">VWD domain-containing protein</fullName>
    </submittedName>
</protein>
<dbReference type="EMBL" id="JACBXS010000045">
    <property type="protein sequence ID" value="NYS26440.1"/>
    <property type="molecule type" value="Genomic_DNA"/>
</dbReference>
<dbReference type="PANTHER" id="PTHR13802">
    <property type="entry name" value="MUCIN 4-RELATED"/>
    <property type="match status" value="1"/>
</dbReference>
<dbReference type="Gene3D" id="1.10.1330.10">
    <property type="entry name" value="Dockerin domain"/>
    <property type="match status" value="1"/>
</dbReference>
<feature type="domain" description="VWFD" evidence="1">
    <location>
        <begin position="1307"/>
        <end position="1507"/>
    </location>
</feature>
<proteinExistence type="predicted"/>
<dbReference type="Pfam" id="PF00094">
    <property type="entry name" value="VWD"/>
    <property type="match status" value="1"/>
</dbReference>
<dbReference type="SMART" id="SM00216">
    <property type="entry name" value="VWD"/>
    <property type="match status" value="1"/>
</dbReference>
<evidence type="ECO:0000313" key="2">
    <source>
        <dbReference type="EMBL" id="NYS26440.1"/>
    </source>
</evidence>
<sequence length="1786" mass="178665">MAISRTGAVFEDGTSFIYGFTDGAGRLEVSDGLVLTLASDSGGGPFLSAGRSGGGPPDPEALGEIILRDPGSLLEVISAGSPDMGATLTIGRDAGARGLMQVRDGASFRLEDPFGADNSDATGGGEAAWIGRGPDAEGRLEVIDGEFRLAGTGAMLEVGRDGGTGSLRLADGAGFVVETTSAGADDFTALRIGRDGGSGSMEITDSFALVQAGLNGGGAVDVGRQGGTGSLEISGSAEAPNRDGLFLVGNAYSPFVEARVGHQDGTGSLSMDGGSLAVVNSGVEVLREGGSTPWQGPGEKGGSARLSVGRDGGTGNLEAEGGAIFVGGRESAELALGVDGGTGQMRLDGGAMTLRSFAQNAGMMIGEWHNGEAEGALLLENGATLRAEGHRSAFATIGRWEGNDGTLRVESGSTLALIADVHSADLNIGRNGATGAVHLTGSTLEMAAPMRAGDGTPLEDTFAWVLVGTEGGTGSLVFDNTQASITAGQGAGFRIGTRWTDTEDNTGTGSVTLQNGSVVFAEALLEGTNFWVGGGAGSYGEARILSGSVLDLSGNGWVPVGYASPGLTPGGTGLLEIDGAGALLTGVRSMTVGGRGSDGTMLISDGGRALIGGLDVDRSVFVDFGWQADGRGELAMTNALMSVQAGTAENAGQSETGAGVNIGTAGGTGLAGITGARATDPDAPHGLIVLGNAESDFAFVDIGRGAGSEGTAHVRGAFFGAQNDGTTFGAAGPIDLDGDGGYAGVRIGREGGTGTLDIGGSARLFAISGADDSAEILVGRGADAAGVLTVSDNTQVDIIARQFDAWLLAGSEGGASGTITIADSPVLIDAARNGGIRLGTSWFDTPDQVGTGRLVLEDGADVTIRAQGSVANLFVGGGAGSVARADLRDATVTMEGDAHRLVIVGGTPAFLSGTGGEGELWLRDGARLDGARDILVGTNGGTGRLDLAGGAQIALEDAGGGRAGQTVLGVGIGRVRADEADTGATGRMFLTGRNTAVDISAAEHARMIVGSSGGEGSALVSTDAGITLDGPVAALEIGVNGGTGRMTVSDPGARVSLSGDDARIHIGRELIADAASEGGGAGRLRIGTGAEVQAATKVEVGDASANSAMLAMAGGRLVTPLVEVHAGTSLQNNMLLGWGEIAGTAGQPALLLSGSSFFVGDRIDAANARVTDTGRMEITGNVVAQDSVIHFDIGAGGYDRVEVTGAFAMDGGTLQVAALAGAQALLEGGSLRLLAASDGIFLQDVDVIGTLPDGTMIETEFRNSGTELWAVLEGSGSPGIPLPPGWRDWLDWIGGGGGAPPPAPPAGRTDVIADPHLITLDGLAYDFHAAGEFVLLREIGGTGFEVQARMAPVGVNASENVAAAVRLDGGAVMVDAATPGSVLVNGTAVALAPGQSRAVGDDLILRTGDTWHLIHRHGDPEGDSISTASITVVEGRLDITLFVDPALAGQVEGLLGNFDGDPETDLTLPDGTPISRPLVFGDDPEAGVLGLYGAFRDGWRVSDTDQSLFTYGPGAGPDSFFLPDYPTAMVTLEDFDAAAIAAARDTLAEAGLAPGTVAHDNALFDLLVTGNPAYVDAAVSFQARQEAAPDTAPDPLPAPVEGGALEGLVSLSGQVLGVGGAALEGTRISFTPAGRSSAHLREAGADGSFGFDLLADPAGGRISASRPHDPASDSRPTALDALEVLRLAVGLTPSFGAATPEAFIAADLNRDGAITALDALEVLRAAVGLDSANAPRWVFIDAQADLSDAARDSVPQDTGVMLDALPAAGADIALTGILLGHLSEFA</sequence>
<dbReference type="InterPro" id="IPR036439">
    <property type="entry name" value="Dockerin_dom_sf"/>
</dbReference>
<comment type="caution">
    <text evidence="2">The sequence shown here is derived from an EMBL/GenBank/DDBJ whole genome shotgun (WGS) entry which is preliminary data.</text>
</comment>
<reference evidence="2 3" key="1">
    <citation type="journal article" date="2000" name="Arch. Microbiol.">
        <title>Rhodobaca bogoriensis gen. nov. and sp. nov., an alkaliphilic purple nonsulfur bacterium from African Rift Valley soda lakes.</title>
        <authorList>
            <person name="Milford A.D."/>
            <person name="Achenbach L.A."/>
            <person name="Jung D.O."/>
            <person name="Madigan M.T."/>
        </authorList>
    </citation>
    <scope>NUCLEOTIDE SEQUENCE [LARGE SCALE GENOMIC DNA]</scope>
    <source>
        <strain evidence="2 3">2376</strain>
    </source>
</reference>
<dbReference type="GO" id="GO:0000272">
    <property type="term" value="P:polysaccharide catabolic process"/>
    <property type="evidence" value="ECO:0007669"/>
    <property type="project" value="InterPro"/>
</dbReference>
<accession>A0A7Z0I254</accession>